<name>A0AA88YK61_PINIB</name>
<keyword evidence="4" id="KW-1185">Reference proteome</keyword>
<dbReference type="InterPro" id="IPR027267">
    <property type="entry name" value="AH/BAR_dom_sf"/>
</dbReference>
<feature type="chain" id="PRO_5041709324" evidence="2">
    <location>
        <begin position="23"/>
        <end position="316"/>
    </location>
</feature>
<reference evidence="3" key="1">
    <citation type="submission" date="2019-08" db="EMBL/GenBank/DDBJ databases">
        <title>The improved chromosome-level genome for the pearl oyster Pinctada fucata martensii using PacBio sequencing and Hi-C.</title>
        <authorList>
            <person name="Zheng Z."/>
        </authorList>
    </citation>
    <scope>NUCLEOTIDE SEQUENCE</scope>
    <source>
        <strain evidence="3">ZZ-2019</strain>
        <tissue evidence="3">Adductor muscle</tissue>
    </source>
</reference>
<sequence length="316" mass="36963">MITESLSLIIFIVAEFAQQMAAIYEHFSKEIQNVIATFRRKNYELKKERTVDTPCTIFTAWESLLQGTEIDAQAHLDAASLLIKNVYKPLEELAKYKQSQTQKMIAFRDKFEDTLNNAEDQLIQAEENYVQTYKNYQSCSSQNSRENAKNDFYNAHNEYVFQLRASNRTIDEFQTVIPQLLEEFEEIYIDTSNTINVAIESHALLLLTKANEQRRRFEDLLKICRQVNPQLDISFFMNALNPEQAKLELSFHKFRPADIAIVSSEESMINCLIIDKHTEPSLQERRHRLQRDAAEMTSYIKQNQDVIHSLMNICQR</sequence>
<dbReference type="Gene3D" id="1.20.1270.60">
    <property type="entry name" value="Arfaptin homology (AH) domain/BAR domain"/>
    <property type="match status" value="1"/>
</dbReference>
<dbReference type="SUPFAM" id="SSF103657">
    <property type="entry name" value="BAR/IMD domain-like"/>
    <property type="match status" value="1"/>
</dbReference>
<feature type="signal peptide" evidence="2">
    <location>
        <begin position="1"/>
        <end position="22"/>
    </location>
</feature>
<protein>
    <submittedName>
        <fullName evidence="3">Uncharacterized protein</fullName>
    </submittedName>
</protein>
<keyword evidence="1" id="KW-0175">Coiled coil</keyword>
<dbReference type="EMBL" id="VSWD01000005">
    <property type="protein sequence ID" value="KAK3103226.1"/>
    <property type="molecule type" value="Genomic_DNA"/>
</dbReference>
<gene>
    <name evidence="3" type="ORF">FSP39_017569</name>
</gene>
<organism evidence="3 4">
    <name type="scientific">Pinctada imbricata</name>
    <name type="common">Atlantic pearl-oyster</name>
    <name type="synonym">Pinctada martensii</name>
    <dbReference type="NCBI Taxonomy" id="66713"/>
    <lineage>
        <taxon>Eukaryota</taxon>
        <taxon>Metazoa</taxon>
        <taxon>Spiralia</taxon>
        <taxon>Lophotrochozoa</taxon>
        <taxon>Mollusca</taxon>
        <taxon>Bivalvia</taxon>
        <taxon>Autobranchia</taxon>
        <taxon>Pteriomorphia</taxon>
        <taxon>Pterioida</taxon>
        <taxon>Pterioidea</taxon>
        <taxon>Pteriidae</taxon>
        <taxon>Pinctada</taxon>
    </lineage>
</organism>
<dbReference type="AlphaFoldDB" id="A0AA88YK61"/>
<evidence type="ECO:0000313" key="3">
    <source>
        <dbReference type="EMBL" id="KAK3103226.1"/>
    </source>
</evidence>
<evidence type="ECO:0000313" key="4">
    <source>
        <dbReference type="Proteomes" id="UP001186944"/>
    </source>
</evidence>
<feature type="coiled-coil region" evidence="1">
    <location>
        <begin position="108"/>
        <end position="135"/>
    </location>
</feature>
<dbReference type="Proteomes" id="UP001186944">
    <property type="component" value="Unassembled WGS sequence"/>
</dbReference>
<comment type="caution">
    <text evidence="3">The sequence shown here is derived from an EMBL/GenBank/DDBJ whole genome shotgun (WGS) entry which is preliminary data.</text>
</comment>
<evidence type="ECO:0000256" key="1">
    <source>
        <dbReference type="SAM" id="Coils"/>
    </source>
</evidence>
<keyword evidence="2" id="KW-0732">Signal</keyword>
<accession>A0AA88YK61</accession>
<evidence type="ECO:0000256" key="2">
    <source>
        <dbReference type="SAM" id="SignalP"/>
    </source>
</evidence>
<proteinExistence type="predicted"/>